<dbReference type="EMBL" id="JBHLUD010000007">
    <property type="protein sequence ID" value="MFC0543858.1"/>
    <property type="molecule type" value="Genomic_DNA"/>
</dbReference>
<comment type="caution">
    <text evidence="2">The sequence shown here is derived from an EMBL/GenBank/DDBJ whole genome shotgun (WGS) entry which is preliminary data.</text>
</comment>
<dbReference type="Gene3D" id="3.30.1360.200">
    <property type="match status" value="1"/>
</dbReference>
<gene>
    <name evidence="2" type="ORF">ACFFH7_20310</name>
</gene>
<name>A0ABV6MU48_9PSEU</name>
<protein>
    <submittedName>
        <fullName evidence="2">Uncharacterized protein</fullName>
    </submittedName>
</protein>
<evidence type="ECO:0000313" key="2">
    <source>
        <dbReference type="EMBL" id="MFC0543858.1"/>
    </source>
</evidence>
<dbReference type="PROSITE" id="PS51257">
    <property type="entry name" value="PROKAR_LIPOPROTEIN"/>
    <property type="match status" value="1"/>
</dbReference>
<feature type="compositionally biased region" description="Low complexity" evidence="1">
    <location>
        <begin position="32"/>
        <end position="50"/>
    </location>
</feature>
<keyword evidence="3" id="KW-1185">Reference proteome</keyword>
<organism evidence="2 3">
    <name type="scientific">Kutzneria chonburiensis</name>
    <dbReference type="NCBI Taxonomy" id="1483604"/>
    <lineage>
        <taxon>Bacteria</taxon>
        <taxon>Bacillati</taxon>
        <taxon>Actinomycetota</taxon>
        <taxon>Actinomycetes</taxon>
        <taxon>Pseudonocardiales</taxon>
        <taxon>Pseudonocardiaceae</taxon>
        <taxon>Kutzneria</taxon>
    </lineage>
</organism>
<evidence type="ECO:0000256" key="1">
    <source>
        <dbReference type="SAM" id="MobiDB-lite"/>
    </source>
</evidence>
<sequence length="231" mass="24373">MRFRALLIIVLLALGGCTVGIEIQVPGQALSAPTTAAPPRETATPEAAAPRHQVQVRLFVADKYHTSALLESNTRMDGIHDSATAKAAWQDPALATDPAAQKHAADTMNCFQDNPMRGEDDPKLPLAACAPDYKVAVLAPTLLTADQIAEISYGVSDDPAQGGTVWVRLTPAGSRTVAEMAPKNNDVLLALLLDGRVVSSLTVTPTLSDTLAFRFPTTSEAGQTARALVNH</sequence>
<accession>A0ABV6MU48</accession>
<evidence type="ECO:0000313" key="3">
    <source>
        <dbReference type="Proteomes" id="UP001589810"/>
    </source>
</evidence>
<feature type="region of interest" description="Disordered" evidence="1">
    <location>
        <begin position="31"/>
        <end position="50"/>
    </location>
</feature>
<reference evidence="2 3" key="1">
    <citation type="submission" date="2024-09" db="EMBL/GenBank/DDBJ databases">
        <authorList>
            <person name="Sun Q."/>
            <person name="Mori K."/>
        </authorList>
    </citation>
    <scope>NUCLEOTIDE SEQUENCE [LARGE SCALE GENOMIC DNA]</scope>
    <source>
        <strain evidence="2 3">TBRC 1432</strain>
    </source>
</reference>
<proteinExistence type="predicted"/>
<dbReference type="RefSeq" id="WP_273935342.1">
    <property type="nucleotide sequence ID" value="NZ_CP097263.1"/>
</dbReference>
<dbReference type="Proteomes" id="UP001589810">
    <property type="component" value="Unassembled WGS sequence"/>
</dbReference>